<dbReference type="AlphaFoldDB" id="A0A1J5RPL3"/>
<evidence type="ECO:0000259" key="5">
    <source>
        <dbReference type="PROSITE" id="PS51063"/>
    </source>
</evidence>
<feature type="domain" description="HTH crp-type" evidence="5">
    <location>
        <begin position="145"/>
        <end position="217"/>
    </location>
</feature>
<feature type="domain" description="Cyclic nucleotide-binding" evidence="4">
    <location>
        <begin position="10"/>
        <end position="131"/>
    </location>
</feature>
<dbReference type="EMBL" id="MLJW01000259">
    <property type="protein sequence ID" value="OIQ91435.1"/>
    <property type="molecule type" value="Genomic_DNA"/>
</dbReference>
<accession>A0A1J5RPL3</accession>
<evidence type="ECO:0000256" key="3">
    <source>
        <dbReference type="ARBA" id="ARBA00023163"/>
    </source>
</evidence>
<dbReference type="PROSITE" id="PS50042">
    <property type="entry name" value="CNMP_BINDING_3"/>
    <property type="match status" value="1"/>
</dbReference>
<evidence type="ECO:0000256" key="1">
    <source>
        <dbReference type="ARBA" id="ARBA00023015"/>
    </source>
</evidence>
<sequence length="234" mass="25177">MTPNFDAIALFSVLSAEDKADLARQCRFRQHEAGDHIIDGQSDSRDVFFVICGTVRVVNYSLSGREVALDDIPAGGFFGELSALDGAPRSAYVVAQGAETVTAAMPSEVFLALLAARPALALAIMRQLARMVRQANERIMDLSVLGANNRVHAELLRQARLAAADGNTAVLKPIPVHSDIASRVSTTRETVARVLSDLARAGLVERTRDALLIRDIRRLALMVEEVRGSDGGVS</sequence>
<dbReference type="SMART" id="SM00419">
    <property type="entry name" value="HTH_CRP"/>
    <property type="match status" value="1"/>
</dbReference>
<protein>
    <submittedName>
        <fullName evidence="6">cAMP-activated global transcriptional regulator CRP</fullName>
    </submittedName>
</protein>
<dbReference type="InterPro" id="IPR014710">
    <property type="entry name" value="RmlC-like_jellyroll"/>
</dbReference>
<name>A0A1J5RPL3_9ZZZZ</name>
<evidence type="ECO:0000259" key="4">
    <source>
        <dbReference type="PROSITE" id="PS50042"/>
    </source>
</evidence>
<dbReference type="Gene3D" id="1.10.10.10">
    <property type="entry name" value="Winged helix-like DNA-binding domain superfamily/Winged helix DNA-binding domain"/>
    <property type="match status" value="1"/>
</dbReference>
<dbReference type="GO" id="GO:0003677">
    <property type="term" value="F:DNA binding"/>
    <property type="evidence" value="ECO:0007669"/>
    <property type="project" value="UniProtKB-KW"/>
</dbReference>
<dbReference type="PANTHER" id="PTHR24567">
    <property type="entry name" value="CRP FAMILY TRANSCRIPTIONAL REGULATORY PROTEIN"/>
    <property type="match status" value="1"/>
</dbReference>
<evidence type="ECO:0000313" key="6">
    <source>
        <dbReference type="EMBL" id="OIQ91435.1"/>
    </source>
</evidence>
<dbReference type="SMART" id="SM00100">
    <property type="entry name" value="cNMP"/>
    <property type="match status" value="1"/>
</dbReference>
<gene>
    <name evidence="6" type="primary">crp_27</name>
    <name evidence="6" type="ORF">GALL_266400</name>
</gene>
<keyword evidence="1" id="KW-0805">Transcription regulation</keyword>
<comment type="caution">
    <text evidence="6">The sequence shown here is derived from an EMBL/GenBank/DDBJ whole genome shotgun (WGS) entry which is preliminary data.</text>
</comment>
<evidence type="ECO:0000256" key="2">
    <source>
        <dbReference type="ARBA" id="ARBA00023125"/>
    </source>
</evidence>
<dbReference type="InterPro" id="IPR050397">
    <property type="entry name" value="Env_Response_Regulators"/>
</dbReference>
<dbReference type="InterPro" id="IPR000595">
    <property type="entry name" value="cNMP-bd_dom"/>
</dbReference>
<dbReference type="SUPFAM" id="SSF46785">
    <property type="entry name" value="Winged helix' DNA-binding domain"/>
    <property type="match status" value="1"/>
</dbReference>
<organism evidence="6">
    <name type="scientific">mine drainage metagenome</name>
    <dbReference type="NCBI Taxonomy" id="410659"/>
    <lineage>
        <taxon>unclassified sequences</taxon>
        <taxon>metagenomes</taxon>
        <taxon>ecological metagenomes</taxon>
    </lineage>
</organism>
<keyword evidence="2" id="KW-0238">DNA-binding</keyword>
<dbReference type="CDD" id="cd00038">
    <property type="entry name" value="CAP_ED"/>
    <property type="match status" value="1"/>
</dbReference>
<proteinExistence type="predicted"/>
<dbReference type="Pfam" id="PF00027">
    <property type="entry name" value="cNMP_binding"/>
    <property type="match status" value="1"/>
</dbReference>
<dbReference type="GO" id="GO:0003700">
    <property type="term" value="F:DNA-binding transcription factor activity"/>
    <property type="evidence" value="ECO:0007669"/>
    <property type="project" value="TreeGrafter"/>
</dbReference>
<dbReference type="InterPro" id="IPR036390">
    <property type="entry name" value="WH_DNA-bd_sf"/>
</dbReference>
<reference evidence="6" key="1">
    <citation type="submission" date="2016-10" db="EMBL/GenBank/DDBJ databases">
        <title>Sequence of Gallionella enrichment culture.</title>
        <authorList>
            <person name="Poehlein A."/>
            <person name="Muehling M."/>
            <person name="Daniel R."/>
        </authorList>
    </citation>
    <scope>NUCLEOTIDE SEQUENCE</scope>
</reference>
<dbReference type="InterPro" id="IPR012318">
    <property type="entry name" value="HTH_CRP"/>
</dbReference>
<dbReference type="InterPro" id="IPR018490">
    <property type="entry name" value="cNMP-bd_dom_sf"/>
</dbReference>
<dbReference type="Pfam" id="PF13545">
    <property type="entry name" value="HTH_Crp_2"/>
    <property type="match status" value="1"/>
</dbReference>
<dbReference type="PROSITE" id="PS51063">
    <property type="entry name" value="HTH_CRP_2"/>
    <property type="match status" value="1"/>
</dbReference>
<keyword evidence="3" id="KW-0804">Transcription</keyword>
<dbReference type="PANTHER" id="PTHR24567:SF74">
    <property type="entry name" value="HTH-TYPE TRANSCRIPTIONAL REGULATOR ARCR"/>
    <property type="match status" value="1"/>
</dbReference>
<dbReference type="Gene3D" id="2.60.120.10">
    <property type="entry name" value="Jelly Rolls"/>
    <property type="match status" value="1"/>
</dbReference>
<dbReference type="GO" id="GO:0005829">
    <property type="term" value="C:cytosol"/>
    <property type="evidence" value="ECO:0007669"/>
    <property type="project" value="TreeGrafter"/>
</dbReference>
<dbReference type="InterPro" id="IPR036388">
    <property type="entry name" value="WH-like_DNA-bd_sf"/>
</dbReference>
<dbReference type="SUPFAM" id="SSF51206">
    <property type="entry name" value="cAMP-binding domain-like"/>
    <property type="match status" value="1"/>
</dbReference>